<dbReference type="EMBL" id="JBBAXC010000017">
    <property type="protein sequence ID" value="MEI5908931.1"/>
    <property type="molecule type" value="Genomic_DNA"/>
</dbReference>
<evidence type="ECO:0000313" key="1">
    <source>
        <dbReference type="EMBL" id="MEI5908931.1"/>
    </source>
</evidence>
<proteinExistence type="predicted"/>
<comment type="caution">
    <text evidence="1">The sequence shown here is derived from an EMBL/GenBank/DDBJ whole genome shotgun (WGS) entry which is preliminary data.</text>
</comment>
<gene>
    <name evidence="1" type="ORF">WAK64_17930</name>
</gene>
<dbReference type="RefSeq" id="WP_336588374.1">
    <property type="nucleotide sequence ID" value="NZ_JBBAXC010000017.1"/>
</dbReference>
<evidence type="ECO:0000313" key="2">
    <source>
        <dbReference type="Proteomes" id="UP001312865"/>
    </source>
</evidence>
<name>A0ABU8HHR9_9BACI</name>
<organism evidence="1 2">
    <name type="scientific">Bacillus spongiae</name>
    <dbReference type="NCBI Taxonomy" id="2683610"/>
    <lineage>
        <taxon>Bacteria</taxon>
        <taxon>Bacillati</taxon>
        <taxon>Bacillota</taxon>
        <taxon>Bacilli</taxon>
        <taxon>Bacillales</taxon>
        <taxon>Bacillaceae</taxon>
        <taxon>Bacillus</taxon>
    </lineage>
</organism>
<reference evidence="1 2" key="1">
    <citation type="journal article" date="2018" name="J. Microbiol.">
        <title>Bacillus spongiae sp. nov., isolated from sponge of Jeju Island.</title>
        <authorList>
            <person name="Lee G.E."/>
            <person name="Im W.T."/>
            <person name="Park J.S."/>
        </authorList>
    </citation>
    <scope>NUCLEOTIDE SEQUENCE [LARGE SCALE GENOMIC DNA]</scope>
    <source>
        <strain evidence="1 2">135PIL107-10</strain>
    </source>
</reference>
<evidence type="ECO:0008006" key="3">
    <source>
        <dbReference type="Google" id="ProtNLM"/>
    </source>
</evidence>
<sequence>MLNRYVLLLPYLHKIDCFRSMDPIPLTLQLKMGDEVRICDERKFVENAGWYVLIEINEVHSYFINIEDLESMYLQGFMCSFDDLELKINYVQYKINESLEKNDKVDFFTYSDQLKKLQQILPKAYNV</sequence>
<keyword evidence="2" id="KW-1185">Reference proteome</keyword>
<protein>
    <recommendedName>
        <fullName evidence="3">IDEAL domain-containing protein</fullName>
    </recommendedName>
</protein>
<accession>A0ABU8HHR9</accession>
<dbReference type="Proteomes" id="UP001312865">
    <property type="component" value="Unassembled WGS sequence"/>
</dbReference>